<feature type="non-terminal residue" evidence="6">
    <location>
        <position position="502"/>
    </location>
</feature>
<dbReference type="EMBL" id="CM000654">
    <property type="protein sequence ID" value="EED87477.1"/>
    <property type="molecule type" value="Genomic_DNA"/>
</dbReference>
<gene>
    <name evidence="6" type="ORF">THAPSDRAFT_264918</name>
</gene>
<evidence type="ECO:0000256" key="5">
    <source>
        <dbReference type="SAM" id="Phobius"/>
    </source>
</evidence>
<dbReference type="GO" id="GO:0006865">
    <property type="term" value="P:amino acid transport"/>
    <property type="evidence" value="ECO:0000318"/>
    <property type="project" value="GO_Central"/>
</dbReference>
<protein>
    <submittedName>
        <fullName evidence="6">Amino acid transporter</fullName>
    </submittedName>
</protein>
<evidence type="ECO:0000313" key="6">
    <source>
        <dbReference type="EMBL" id="EED87477.1"/>
    </source>
</evidence>
<feature type="transmembrane region" description="Helical" evidence="5">
    <location>
        <begin position="232"/>
        <end position="256"/>
    </location>
</feature>
<dbReference type="Pfam" id="PF13520">
    <property type="entry name" value="AA_permease_2"/>
    <property type="match status" value="1"/>
</dbReference>
<dbReference type="GO" id="GO:0016020">
    <property type="term" value="C:membrane"/>
    <property type="evidence" value="ECO:0007669"/>
    <property type="project" value="UniProtKB-SubCell"/>
</dbReference>
<dbReference type="eggNOG" id="KOG1286">
    <property type="taxonomic scope" value="Eukaryota"/>
</dbReference>
<dbReference type="Gene3D" id="1.20.1740.10">
    <property type="entry name" value="Amino acid/polyamine transporter I"/>
    <property type="match status" value="1"/>
</dbReference>
<dbReference type="OMA" id="WNKLITV"/>
<feature type="transmembrane region" description="Helical" evidence="5">
    <location>
        <begin position="6"/>
        <end position="27"/>
    </location>
</feature>
<feature type="transmembrane region" description="Helical" evidence="5">
    <location>
        <begin position="34"/>
        <end position="54"/>
    </location>
</feature>
<evidence type="ECO:0000256" key="1">
    <source>
        <dbReference type="ARBA" id="ARBA00004141"/>
    </source>
</evidence>
<sequence length="502" mass="54133">MSLFDLTAFGVGCTIGSGVFVLAGVAAHSYAGPAASISYLVAGAVAALSGLPYAELSAAFPMDGSTYAYSYITLGEVFALMSSLCQTLEYGGSSAAVARSWGNKFVDWLRERHSDSDGNALPQWVDSFLDPGFGINPMAAIIAFLCTLLLLWGVQESKMATNVVSSAKLSLITFMILSATFSNWDPFVPPEFGPSGIIQGSSILFFAFLGYDQICNLSGEAKNPVKDVPRAVVYTLMIDGGIYMMAALALTAMLPYTEISTVSGFPRAFGANGWIWAEKLTAIGEIVTLPLVVLTGVQSQTRLLFAMSKDKLVPELFGRLTFAKKSASPCGCINACSNAKKEDKIAAFVPFQYMDDLISAGALFLFSLTDCCLLILRYKCPSESFLGTVEYDDTVSIFSIATVRKDYAFIPIAALQIALTVVFALLTLGITIYMALYCPEQSTTRFSLEGDGYGIGRRRFRTPLVPYLPALGIFANWFMIANVGWVGIVMLVCYLLFGILVY</sequence>
<accession>B8CGE4</accession>
<evidence type="ECO:0000256" key="3">
    <source>
        <dbReference type="ARBA" id="ARBA00022989"/>
    </source>
</evidence>
<feature type="transmembrane region" description="Helical" evidence="5">
    <location>
        <begin position="159"/>
        <end position="180"/>
    </location>
</feature>
<dbReference type="PIRSF" id="PIRSF006060">
    <property type="entry name" value="AA_transporter"/>
    <property type="match status" value="1"/>
</dbReference>
<dbReference type="HOGENOM" id="CLU_007946_15_11_1"/>
<dbReference type="STRING" id="35128.B8CGE4"/>
<keyword evidence="2 5" id="KW-0812">Transmembrane</keyword>
<dbReference type="PaxDb" id="35128-Thaps264918"/>
<feature type="transmembrane region" description="Helical" evidence="5">
    <location>
        <begin position="477"/>
        <end position="501"/>
    </location>
</feature>
<dbReference type="AlphaFoldDB" id="B8CGE4"/>
<name>B8CGE4_THAPS</name>
<keyword evidence="7" id="KW-1185">Reference proteome</keyword>
<evidence type="ECO:0000256" key="2">
    <source>
        <dbReference type="ARBA" id="ARBA00022692"/>
    </source>
</evidence>
<dbReference type="KEGG" id="tps:THAPSDRAFT_264918"/>
<feature type="transmembrane region" description="Helical" evidence="5">
    <location>
        <begin position="192"/>
        <end position="211"/>
    </location>
</feature>
<keyword evidence="4 5" id="KW-0472">Membrane</keyword>
<reference evidence="6 7" key="2">
    <citation type="journal article" date="2008" name="Nature">
        <title>The Phaeodactylum genome reveals the evolutionary history of diatom genomes.</title>
        <authorList>
            <person name="Bowler C."/>
            <person name="Allen A.E."/>
            <person name="Badger J.H."/>
            <person name="Grimwood J."/>
            <person name="Jabbari K."/>
            <person name="Kuo A."/>
            <person name="Maheswari U."/>
            <person name="Martens C."/>
            <person name="Maumus F."/>
            <person name="Otillar R.P."/>
            <person name="Rayko E."/>
            <person name="Salamov A."/>
            <person name="Vandepoele K."/>
            <person name="Beszteri B."/>
            <person name="Gruber A."/>
            <person name="Heijde M."/>
            <person name="Katinka M."/>
            <person name="Mock T."/>
            <person name="Valentin K."/>
            <person name="Verret F."/>
            <person name="Berges J.A."/>
            <person name="Brownlee C."/>
            <person name="Cadoret J.P."/>
            <person name="Chiovitti A."/>
            <person name="Choi C.J."/>
            <person name="Coesel S."/>
            <person name="De Martino A."/>
            <person name="Detter J.C."/>
            <person name="Durkin C."/>
            <person name="Falciatore A."/>
            <person name="Fournet J."/>
            <person name="Haruta M."/>
            <person name="Huysman M.J."/>
            <person name="Jenkins B.D."/>
            <person name="Jiroutova K."/>
            <person name="Jorgensen R.E."/>
            <person name="Joubert Y."/>
            <person name="Kaplan A."/>
            <person name="Kroger N."/>
            <person name="Kroth P.G."/>
            <person name="La Roche J."/>
            <person name="Lindquist E."/>
            <person name="Lommer M."/>
            <person name="Martin-Jezequel V."/>
            <person name="Lopez P.J."/>
            <person name="Lucas S."/>
            <person name="Mangogna M."/>
            <person name="McGinnis K."/>
            <person name="Medlin L.K."/>
            <person name="Montsant A."/>
            <person name="Oudot-Le Secq M.P."/>
            <person name="Napoli C."/>
            <person name="Obornik M."/>
            <person name="Parker M.S."/>
            <person name="Petit J.L."/>
            <person name="Porcel B.M."/>
            <person name="Poulsen N."/>
            <person name="Robison M."/>
            <person name="Rychlewski L."/>
            <person name="Rynearson T.A."/>
            <person name="Schmutz J."/>
            <person name="Shapiro H."/>
            <person name="Siaut M."/>
            <person name="Stanley M."/>
            <person name="Sussman M.R."/>
            <person name="Taylor A.R."/>
            <person name="Vardi A."/>
            <person name="von Dassow P."/>
            <person name="Vyverman W."/>
            <person name="Willis A."/>
            <person name="Wyrwicz L.S."/>
            <person name="Rokhsar D.S."/>
            <person name="Weissenbach J."/>
            <person name="Armbrust E.V."/>
            <person name="Green B.R."/>
            <person name="Van de Peer Y."/>
            <person name="Grigoriev I.V."/>
        </authorList>
    </citation>
    <scope>NUCLEOTIDE SEQUENCE [LARGE SCALE GENOMIC DNA]</scope>
    <source>
        <strain evidence="6 7">CCMP1335</strain>
    </source>
</reference>
<dbReference type="InterPro" id="IPR002293">
    <property type="entry name" value="AA/rel_permease1"/>
</dbReference>
<dbReference type="GeneID" id="7448901"/>
<proteinExistence type="predicted"/>
<dbReference type="PANTHER" id="PTHR43243:SF82">
    <property type="entry name" value="CATIONIC AMINO ACID TRANSPORTER C-TERMINAL DOMAIN-CONTAINING PROTEIN"/>
    <property type="match status" value="1"/>
</dbReference>
<feature type="transmembrane region" description="Helical" evidence="5">
    <location>
        <begin position="407"/>
        <end position="436"/>
    </location>
</feature>
<reference evidence="6 7" key="1">
    <citation type="journal article" date="2004" name="Science">
        <title>The genome of the diatom Thalassiosira pseudonana: ecology, evolution, and metabolism.</title>
        <authorList>
            <person name="Armbrust E.V."/>
            <person name="Berges J.A."/>
            <person name="Bowler C."/>
            <person name="Green B.R."/>
            <person name="Martinez D."/>
            <person name="Putnam N.H."/>
            <person name="Zhou S."/>
            <person name="Allen A.E."/>
            <person name="Apt K.E."/>
            <person name="Bechner M."/>
            <person name="Brzezinski M.A."/>
            <person name="Chaal B.K."/>
            <person name="Chiovitti A."/>
            <person name="Davis A.K."/>
            <person name="Demarest M.S."/>
            <person name="Detter J.C."/>
            <person name="Glavina T."/>
            <person name="Goodstein D."/>
            <person name="Hadi M.Z."/>
            <person name="Hellsten U."/>
            <person name="Hildebrand M."/>
            <person name="Jenkins B.D."/>
            <person name="Jurka J."/>
            <person name="Kapitonov V.V."/>
            <person name="Kroger N."/>
            <person name="Lau W.W."/>
            <person name="Lane T.W."/>
            <person name="Larimer F.W."/>
            <person name="Lippmeier J.C."/>
            <person name="Lucas S."/>
            <person name="Medina M."/>
            <person name="Montsant A."/>
            <person name="Obornik M."/>
            <person name="Parker M.S."/>
            <person name="Palenik B."/>
            <person name="Pazour G.J."/>
            <person name="Richardson P.M."/>
            <person name="Rynearson T.A."/>
            <person name="Saito M.A."/>
            <person name="Schwartz D.C."/>
            <person name="Thamatrakoln K."/>
            <person name="Valentin K."/>
            <person name="Vardi A."/>
            <person name="Wilkerson F.P."/>
            <person name="Rokhsar D.S."/>
        </authorList>
    </citation>
    <scope>NUCLEOTIDE SEQUENCE [LARGE SCALE GENOMIC DNA]</scope>
    <source>
        <strain evidence="6 7">CCMP1335</strain>
    </source>
</reference>
<dbReference type="RefSeq" id="XP_002295173.1">
    <property type="nucleotide sequence ID" value="XM_002295137.1"/>
</dbReference>
<dbReference type="InParanoid" id="B8CGE4"/>
<organism evidence="6 7">
    <name type="scientific">Thalassiosira pseudonana</name>
    <name type="common">Marine diatom</name>
    <name type="synonym">Cyclotella nana</name>
    <dbReference type="NCBI Taxonomy" id="35128"/>
    <lineage>
        <taxon>Eukaryota</taxon>
        <taxon>Sar</taxon>
        <taxon>Stramenopiles</taxon>
        <taxon>Ochrophyta</taxon>
        <taxon>Bacillariophyta</taxon>
        <taxon>Coscinodiscophyceae</taxon>
        <taxon>Thalassiosirophycidae</taxon>
        <taxon>Thalassiosirales</taxon>
        <taxon>Thalassiosiraceae</taxon>
        <taxon>Thalassiosira</taxon>
    </lineage>
</organism>
<dbReference type="GO" id="GO:0015171">
    <property type="term" value="F:amino acid transmembrane transporter activity"/>
    <property type="evidence" value="ECO:0000318"/>
    <property type="project" value="GO_Central"/>
</dbReference>
<feature type="transmembrane region" description="Helical" evidence="5">
    <location>
        <begin position="133"/>
        <end position="152"/>
    </location>
</feature>
<comment type="subcellular location">
    <subcellularLocation>
        <location evidence="1">Membrane</location>
        <topology evidence="1">Multi-pass membrane protein</topology>
    </subcellularLocation>
</comment>
<dbReference type="Proteomes" id="UP000001449">
    <property type="component" value="Chromosome 23"/>
</dbReference>
<dbReference type="PANTHER" id="PTHR43243">
    <property type="entry name" value="INNER MEMBRANE TRANSPORTER YGJI-RELATED"/>
    <property type="match status" value="1"/>
</dbReference>
<keyword evidence="3 5" id="KW-1133">Transmembrane helix</keyword>
<evidence type="ECO:0000256" key="4">
    <source>
        <dbReference type="ARBA" id="ARBA00023136"/>
    </source>
</evidence>
<evidence type="ECO:0000313" key="7">
    <source>
        <dbReference type="Proteomes" id="UP000001449"/>
    </source>
</evidence>